<evidence type="ECO:0000313" key="2">
    <source>
        <dbReference type="EMBL" id="CAB1430334.1"/>
    </source>
</evidence>
<evidence type="ECO:0000256" key="1">
    <source>
        <dbReference type="SAM" id="MobiDB-lite"/>
    </source>
</evidence>
<gene>
    <name evidence="2" type="ORF">PLEPLA_LOCUS18316</name>
</gene>
<dbReference type="AlphaFoldDB" id="A0A9N7UHG0"/>
<comment type="caution">
    <text evidence="2">The sequence shown here is derived from an EMBL/GenBank/DDBJ whole genome shotgun (WGS) entry which is preliminary data.</text>
</comment>
<feature type="compositionally biased region" description="Basic residues" evidence="1">
    <location>
        <begin position="31"/>
        <end position="49"/>
    </location>
</feature>
<protein>
    <submittedName>
        <fullName evidence="2">Uncharacterized protein</fullName>
    </submittedName>
</protein>
<accession>A0A9N7UHG0</accession>
<sequence>MHHPGLFNAIQVQGSCQRGRGSLEAPQRNTKSAKRGTRGGRSTRRRRKVEGRGGGGGGGGRGSGVSPPPTGKCVPISAVLFLALHTLSRKYQWLLPKVSGINSKILKHLKHTLSSAGSLCSSISHLLFPELSTPLLPSFFSPPPQQPLRRAPPSLVTPPSTGACKAEAPVM</sequence>
<feature type="compositionally biased region" description="Gly residues" evidence="1">
    <location>
        <begin position="52"/>
        <end position="63"/>
    </location>
</feature>
<feature type="region of interest" description="Disordered" evidence="1">
    <location>
        <begin position="17"/>
        <end position="69"/>
    </location>
</feature>
<proteinExistence type="predicted"/>
<reference evidence="2" key="1">
    <citation type="submission" date="2020-03" db="EMBL/GenBank/DDBJ databases">
        <authorList>
            <person name="Weist P."/>
        </authorList>
    </citation>
    <scope>NUCLEOTIDE SEQUENCE</scope>
</reference>
<dbReference type="Proteomes" id="UP001153269">
    <property type="component" value="Unassembled WGS sequence"/>
</dbReference>
<organism evidence="2 3">
    <name type="scientific">Pleuronectes platessa</name>
    <name type="common">European plaice</name>
    <dbReference type="NCBI Taxonomy" id="8262"/>
    <lineage>
        <taxon>Eukaryota</taxon>
        <taxon>Metazoa</taxon>
        <taxon>Chordata</taxon>
        <taxon>Craniata</taxon>
        <taxon>Vertebrata</taxon>
        <taxon>Euteleostomi</taxon>
        <taxon>Actinopterygii</taxon>
        <taxon>Neopterygii</taxon>
        <taxon>Teleostei</taxon>
        <taxon>Neoteleostei</taxon>
        <taxon>Acanthomorphata</taxon>
        <taxon>Carangaria</taxon>
        <taxon>Pleuronectiformes</taxon>
        <taxon>Pleuronectoidei</taxon>
        <taxon>Pleuronectidae</taxon>
        <taxon>Pleuronectes</taxon>
    </lineage>
</organism>
<feature type="region of interest" description="Disordered" evidence="1">
    <location>
        <begin position="142"/>
        <end position="171"/>
    </location>
</feature>
<dbReference type="EMBL" id="CADEAL010001224">
    <property type="protein sequence ID" value="CAB1430334.1"/>
    <property type="molecule type" value="Genomic_DNA"/>
</dbReference>
<name>A0A9N7UHG0_PLEPL</name>
<evidence type="ECO:0000313" key="3">
    <source>
        <dbReference type="Proteomes" id="UP001153269"/>
    </source>
</evidence>
<keyword evidence="3" id="KW-1185">Reference proteome</keyword>